<protein>
    <submittedName>
        <fullName evidence="1">Uncharacterized protein</fullName>
    </submittedName>
</protein>
<keyword evidence="2" id="KW-1185">Reference proteome</keyword>
<proteinExistence type="predicted"/>
<organism evidence="1 2">
    <name type="scientific">Hygrophoropsis aurantiaca</name>
    <dbReference type="NCBI Taxonomy" id="72124"/>
    <lineage>
        <taxon>Eukaryota</taxon>
        <taxon>Fungi</taxon>
        <taxon>Dikarya</taxon>
        <taxon>Basidiomycota</taxon>
        <taxon>Agaricomycotina</taxon>
        <taxon>Agaricomycetes</taxon>
        <taxon>Agaricomycetidae</taxon>
        <taxon>Boletales</taxon>
        <taxon>Coniophorineae</taxon>
        <taxon>Hygrophoropsidaceae</taxon>
        <taxon>Hygrophoropsis</taxon>
    </lineage>
</organism>
<name>A0ACB8AGF5_9AGAM</name>
<reference evidence="1" key="1">
    <citation type="journal article" date="2021" name="New Phytol.">
        <title>Evolutionary innovations through gain and loss of genes in the ectomycorrhizal Boletales.</title>
        <authorList>
            <person name="Wu G."/>
            <person name="Miyauchi S."/>
            <person name="Morin E."/>
            <person name="Kuo A."/>
            <person name="Drula E."/>
            <person name="Varga T."/>
            <person name="Kohler A."/>
            <person name="Feng B."/>
            <person name="Cao Y."/>
            <person name="Lipzen A."/>
            <person name="Daum C."/>
            <person name="Hundley H."/>
            <person name="Pangilinan J."/>
            <person name="Johnson J."/>
            <person name="Barry K."/>
            <person name="LaButti K."/>
            <person name="Ng V."/>
            <person name="Ahrendt S."/>
            <person name="Min B."/>
            <person name="Choi I.G."/>
            <person name="Park H."/>
            <person name="Plett J.M."/>
            <person name="Magnuson J."/>
            <person name="Spatafora J.W."/>
            <person name="Nagy L.G."/>
            <person name="Henrissat B."/>
            <person name="Grigoriev I.V."/>
            <person name="Yang Z.L."/>
            <person name="Xu J."/>
            <person name="Martin F.M."/>
        </authorList>
    </citation>
    <scope>NUCLEOTIDE SEQUENCE</scope>
    <source>
        <strain evidence="1">ATCC 28755</strain>
    </source>
</reference>
<evidence type="ECO:0000313" key="2">
    <source>
        <dbReference type="Proteomes" id="UP000790377"/>
    </source>
</evidence>
<accession>A0ACB8AGF5</accession>
<comment type="caution">
    <text evidence="1">The sequence shown here is derived from an EMBL/GenBank/DDBJ whole genome shotgun (WGS) entry which is preliminary data.</text>
</comment>
<evidence type="ECO:0000313" key="1">
    <source>
        <dbReference type="EMBL" id="KAH7912636.1"/>
    </source>
</evidence>
<dbReference type="EMBL" id="MU267647">
    <property type="protein sequence ID" value="KAH7912636.1"/>
    <property type="molecule type" value="Genomic_DNA"/>
</dbReference>
<dbReference type="Proteomes" id="UP000790377">
    <property type="component" value="Unassembled WGS sequence"/>
</dbReference>
<gene>
    <name evidence="1" type="ORF">BJ138DRAFT_756547</name>
</gene>
<sequence>MDFIGSTSVVVCNHLLLGPVMHTCFRTDSFRFRMSDQENRRVHCMVWLILALFLMSGAIWAPGRDENEINVGRYVSELYLVCCQPRRGESCYV</sequence>